<organism evidence="2 3">
    <name type="scientific">Hyaloscypha bicolor E</name>
    <dbReference type="NCBI Taxonomy" id="1095630"/>
    <lineage>
        <taxon>Eukaryota</taxon>
        <taxon>Fungi</taxon>
        <taxon>Dikarya</taxon>
        <taxon>Ascomycota</taxon>
        <taxon>Pezizomycotina</taxon>
        <taxon>Leotiomycetes</taxon>
        <taxon>Helotiales</taxon>
        <taxon>Hyaloscyphaceae</taxon>
        <taxon>Hyaloscypha</taxon>
        <taxon>Hyaloscypha bicolor</taxon>
    </lineage>
</organism>
<dbReference type="RefSeq" id="XP_024730641.1">
    <property type="nucleotide sequence ID" value="XM_024881422.1"/>
</dbReference>
<evidence type="ECO:0000256" key="1">
    <source>
        <dbReference type="SAM" id="MobiDB-lite"/>
    </source>
</evidence>
<feature type="region of interest" description="Disordered" evidence="1">
    <location>
        <begin position="226"/>
        <end position="249"/>
    </location>
</feature>
<dbReference type="AlphaFoldDB" id="A0A2J6SSJ6"/>
<protein>
    <submittedName>
        <fullName evidence="2">Uncharacterized protein</fullName>
    </submittedName>
</protein>
<dbReference type="Proteomes" id="UP000235371">
    <property type="component" value="Unassembled WGS sequence"/>
</dbReference>
<gene>
    <name evidence="2" type="ORF">K444DRAFT_618925</name>
</gene>
<evidence type="ECO:0000313" key="2">
    <source>
        <dbReference type="EMBL" id="PMD53737.1"/>
    </source>
</evidence>
<dbReference type="GeneID" id="36589499"/>
<proteinExistence type="predicted"/>
<evidence type="ECO:0000313" key="3">
    <source>
        <dbReference type="Proteomes" id="UP000235371"/>
    </source>
</evidence>
<feature type="compositionally biased region" description="Polar residues" evidence="1">
    <location>
        <begin position="226"/>
        <end position="237"/>
    </location>
</feature>
<keyword evidence="3" id="KW-1185">Reference proteome</keyword>
<dbReference type="EMBL" id="KZ613871">
    <property type="protein sequence ID" value="PMD53737.1"/>
    <property type="molecule type" value="Genomic_DNA"/>
</dbReference>
<accession>A0A2J6SSJ6</accession>
<dbReference type="InParanoid" id="A0A2J6SSJ6"/>
<sequence>MPIVPTSNCPRIFTLPITLPITSLRTAVTTEQLPHPTSLLSLSLPSHHSNITTPSASILPELARTPEINRSRRLLSPLTVLAPPDKDTALLHMTQGFTTLSESLFPMAQTSRLQWKSHSSLRIKVLYKPLSKRTSPLRRYTTYTHWARSIPLRSQKVQNQIPTTIPSTVEASAEADLDAGMLGYKSTGIRRQLRLTQFSRNSQATTHPLRAQYIITALWKLPRSKNPLSTHKTSRQALSKAISEAGSKV</sequence>
<name>A0A2J6SSJ6_9HELO</name>
<reference evidence="2 3" key="1">
    <citation type="submission" date="2016-04" db="EMBL/GenBank/DDBJ databases">
        <title>A degradative enzymes factory behind the ericoid mycorrhizal symbiosis.</title>
        <authorList>
            <consortium name="DOE Joint Genome Institute"/>
            <person name="Martino E."/>
            <person name="Morin E."/>
            <person name="Grelet G."/>
            <person name="Kuo A."/>
            <person name="Kohler A."/>
            <person name="Daghino S."/>
            <person name="Barry K."/>
            <person name="Choi C."/>
            <person name="Cichocki N."/>
            <person name="Clum A."/>
            <person name="Copeland A."/>
            <person name="Hainaut M."/>
            <person name="Haridas S."/>
            <person name="Labutti K."/>
            <person name="Lindquist E."/>
            <person name="Lipzen A."/>
            <person name="Khouja H.-R."/>
            <person name="Murat C."/>
            <person name="Ohm R."/>
            <person name="Olson A."/>
            <person name="Spatafora J."/>
            <person name="Veneault-Fourrey C."/>
            <person name="Henrissat B."/>
            <person name="Grigoriev I."/>
            <person name="Martin F."/>
            <person name="Perotto S."/>
        </authorList>
    </citation>
    <scope>NUCLEOTIDE SEQUENCE [LARGE SCALE GENOMIC DNA]</scope>
    <source>
        <strain evidence="2 3">E</strain>
    </source>
</reference>